<feature type="region of interest" description="Disordered" evidence="1">
    <location>
        <begin position="147"/>
        <end position="170"/>
    </location>
</feature>
<reference evidence="2" key="1">
    <citation type="submission" date="2018-04" db="EMBL/GenBank/DDBJ databases">
        <title>Whole genome sequencing of Hypsizygus marmoreus.</title>
        <authorList>
            <person name="Choi I.-G."/>
            <person name="Min B."/>
            <person name="Kim J.-G."/>
            <person name="Kim S."/>
            <person name="Oh Y.-L."/>
            <person name="Kong W.-S."/>
            <person name="Park H."/>
            <person name="Jeong J."/>
            <person name="Song E.-S."/>
        </authorList>
    </citation>
    <scope>NUCLEOTIDE SEQUENCE [LARGE SCALE GENOMIC DNA]</scope>
    <source>
        <strain evidence="2">51987-8</strain>
    </source>
</reference>
<organism evidence="2 3">
    <name type="scientific">Hypsizygus marmoreus</name>
    <name type="common">White beech mushroom</name>
    <name type="synonym">Agaricus marmoreus</name>
    <dbReference type="NCBI Taxonomy" id="39966"/>
    <lineage>
        <taxon>Eukaryota</taxon>
        <taxon>Fungi</taxon>
        <taxon>Dikarya</taxon>
        <taxon>Basidiomycota</taxon>
        <taxon>Agaricomycotina</taxon>
        <taxon>Agaricomycetes</taxon>
        <taxon>Agaricomycetidae</taxon>
        <taxon>Agaricales</taxon>
        <taxon>Tricholomatineae</taxon>
        <taxon>Lyophyllaceae</taxon>
        <taxon>Hypsizygus</taxon>
    </lineage>
</organism>
<keyword evidence="3" id="KW-1185">Reference proteome</keyword>
<feature type="compositionally biased region" description="Low complexity" evidence="1">
    <location>
        <begin position="32"/>
        <end position="41"/>
    </location>
</feature>
<evidence type="ECO:0000256" key="1">
    <source>
        <dbReference type="SAM" id="MobiDB-lite"/>
    </source>
</evidence>
<evidence type="ECO:0000313" key="2">
    <source>
        <dbReference type="EMBL" id="RDB20408.1"/>
    </source>
</evidence>
<protein>
    <submittedName>
        <fullName evidence="2">Uncharacterized protein</fullName>
    </submittedName>
</protein>
<evidence type="ECO:0000313" key="3">
    <source>
        <dbReference type="Proteomes" id="UP000076154"/>
    </source>
</evidence>
<feature type="region of interest" description="Disordered" evidence="1">
    <location>
        <begin position="17"/>
        <end position="43"/>
    </location>
</feature>
<sequence length="249" mass="27382">MIDFLLATANVTSVSVNPRKQKKPDGGRFALSSTATPSAAPFQRQSTLQNTVPLLKSNTGQTRGFPHHTALFCLLGGIFLHDARCNQAHGLRRTVQHSIELQIEHLDVACAKQHSSDSGNPILQNQLYSPQLISHLCRPSNFRSVSRDEVGVSTRSTRRKPPDTSTNTHPITAYSVRQLRSRSPDGENGILRATVTTGRIRVGDRPPQCVAPREDCILAMTGNKRTVVSSMRVALLPAWVQRVDGFFLV</sequence>
<dbReference type="AlphaFoldDB" id="A0A369JET4"/>
<name>A0A369JET4_HYPMA</name>
<dbReference type="EMBL" id="LUEZ02000068">
    <property type="protein sequence ID" value="RDB20408.1"/>
    <property type="molecule type" value="Genomic_DNA"/>
</dbReference>
<comment type="caution">
    <text evidence="2">The sequence shown here is derived from an EMBL/GenBank/DDBJ whole genome shotgun (WGS) entry which is preliminary data.</text>
</comment>
<dbReference type="Proteomes" id="UP000076154">
    <property type="component" value="Unassembled WGS sequence"/>
</dbReference>
<proteinExistence type="predicted"/>
<dbReference type="InParanoid" id="A0A369JET4"/>
<gene>
    <name evidence="2" type="ORF">Hypma_012547</name>
</gene>
<accession>A0A369JET4</accession>